<feature type="domain" description="Cadherin" evidence="14">
    <location>
        <begin position="1739"/>
        <end position="1841"/>
    </location>
</feature>
<dbReference type="Proteomes" id="UP000024635">
    <property type="component" value="Unassembled WGS sequence"/>
</dbReference>
<name>A0A016V163_9BILA</name>
<evidence type="ECO:0000256" key="7">
    <source>
        <dbReference type="ARBA" id="ARBA00022889"/>
    </source>
</evidence>
<keyword evidence="11" id="KW-0325">Glycoprotein</keyword>
<dbReference type="SUPFAM" id="SSF49313">
    <property type="entry name" value="Cadherin-like"/>
    <property type="match status" value="20"/>
</dbReference>
<evidence type="ECO:0000256" key="3">
    <source>
        <dbReference type="ARBA" id="ARBA00022692"/>
    </source>
</evidence>
<evidence type="ECO:0000256" key="11">
    <source>
        <dbReference type="ARBA" id="ARBA00023180"/>
    </source>
</evidence>
<dbReference type="STRING" id="53326.A0A016V163"/>
<keyword evidence="3" id="KW-0812">Transmembrane</keyword>
<feature type="domain" description="Cadherin" evidence="14">
    <location>
        <begin position="1426"/>
        <end position="1531"/>
    </location>
</feature>
<keyword evidence="16" id="KW-1185">Reference proteome</keyword>
<feature type="domain" description="Cadherin" evidence="14">
    <location>
        <begin position="1227"/>
        <end position="1322"/>
    </location>
</feature>
<feature type="domain" description="Cadherin" evidence="14">
    <location>
        <begin position="2142"/>
        <end position="2240"/>
    </location>
</feature>
<accession>A0A016V163</accession>
<feature type="domain" description="Cadherin" evidence="14">
    <location>
        <begin position="1633"/>
        <end position="1738"/>
    </location>
</feature>
<dbReference type="SMART" id="SM00112">
    <property type="entry name" value="CA"/>
    <property type="match status" value="18"/>
</dbReference>
<dbReference type="PANTHER" id="PTHR24026:SF136">
    <property type="entry name" value="PROTOCADHERIN-23"/>
    <property type="match status" value="1"/>
</dbReference>
<sequence>MMSETFQVFNGAKLTTSPVVVERELTASIPENSPVGSFIAQVHTNSSGCRFALVGGAPFHVDEISGIITTVVPFDVNNASTYNLEIMVQLPPPSIQSIMSTVTVTIMDVNDHAPAFTDLPNRLSISEDTPVGSTVLAIKASDADRGENSRITYRLMNDRAAEFLSIDKNSGKITLRKTVDFEKIQRFYMEVEACDNGTPKLCSTADLPVLVEDVNDNSPEFPCPSVHTVLPLNSPPGTVVATVFAEDRDGGTAGRVYYALLDAITGFSIDRSTGLIKTTEKLQDKEYRIRVGAMDGNGVMSTNNATVNLLTGNSMPLKWIAGPDTIEMKGSTAASDVLATYETNPPSSIRTTSPLLSIDSQGRLTIASPIPIDIDRFHALLIARSGDVSVSKCVQIRVFRDSPAPAFPKKAISMKLARDSPLGMEILKVDPGTPSEFKTDCRWLRVDTNGVISIKELIDKSIDSVQCAVEAWDAIGRRDALKMHITLERTEEPLRLNATYNLHVNEGTRPGAVLTTLAADPIYVFGTTLHTPIGVFPDGTVYVKREILKGIADVITVPITATHRLRNNTYSTMVHVFIDDVNSHTPLCPARNQFRIRENARIGSTIGFLDAVDDDSGLNGVVGYRLLDSQDLLRVGTSTGMITSATVFDAETLSSIDFKYEVFDNGFPPNTAICNATVFIVDVNDNAPAFEQRFYTSKVDINTLSDNRTIAIVKAVDRDVDDKLTYRLLNYQHLFEINSSSGEISRKGRLRSDSRFNISIAATDSGRKRAETFLLVSTSTDNELHPVFDKQLEPFRIPSSTEIGAIVGRVRAVAGSHVIKYHITDHQFDIDSWGNVILTGELTPEGRHDIVVTASTPFQNATTLSKMVVTPDSPAGQSVFRIEENSAPKVITKLDDGYHLLLTIPPSTAFKVKERDLVLTSPLDSESSFSYQILVGNGSTTQLLSVEVLDVNDNDPICDVTTFVADSSPFVTRLNCTDPDPGDKLRLSYHVTSTAAKITKDGLLTVHLSGLVTPIFVEVSDGENETNKRTKTVLVHVIHGTVRDPGISFPSKEISMLMTSSQPVGTKLGRITAESGLALKYYVIGSSLIRVNEDTGVVSTRRPATGDETAAIVAVSSRGVASVKLNIELIEDQLVLTKRSFLFSPSSLSPGQSLGSIDIGRDDVTIDLSDPYFYIRGNELFLKKTLVINSGHFYNCSAHVWKGRVSTNIEIYVLPPSPRKSKTIRPANERLEFWVRENAPYGSVVGHVSNPDGYAPAAYSIIGNIGLSIDPQTGILKTETVFDHETQQLHNFKLRTTYASGEFTDRDAILLIDDENDNIPMFEHETYSVEVKEDIAIGEQILTLKWSDKDFNNAFHLSIVEGNEYGQFEVDHQGRITVSLPLDREQLSVHRLVVRISDGIAPYPYHTADCVVTVTLLDVNDNAPEFVSQSEFQVEENSHRMKVVGKVRAVDADECLNAQVSYRILPETLPWAEFIIDAVHGDIMVNKPLDYEQRQNFTFTVVAMDYGTPQLLSQQQITAYLVDINDHVPIIRSRDEVVDVEETTPRGTQIASFEVLDDDMNDDSIFEIEEGYGIFDVSPLSGQLFLATPLDFETQSEYNVTVSARNTDGGAKSYKSIIVHVIDKNDETPRFVGGSPVQFSVHENLPGPYPTVIGSTISEDLDSGLNGVVAYSIFKGNTSLFSINSATGELLVLAPLDREDRAEHLLTVQAIDSGSPRLAATSEIRIMVLDDNDNAPEFSQPYYIVHVRENSAIGEKVLQVHATDKDEGPNGVIRYSLLDESPFSIDRATGAIQIAGAVDRELFSEYQLRIRATDSGRYKQLSSVANLTIVIDDENDNSPMIRNKLLDIFVPNNIKIGEVVHVVDGMDSDEDSTLVYNISGPDARFFSINERGEILAKTSLEFKAYYSITVAVFDQSGLNTSASFTFYMDDYKKFPRWTATLNSTAVTENSLGEVFSFHAESPRNSSSSITYSILSGNDDSFSIDSLSGRLSISSGLDRERRSIYRLWLAATDSESPPKSSITSIDIVVEDENDDKPVFNKVMYSAEILENFDPQQLLCVSASDQDSGENARISYSIASGNVMDAFSIDAATGCLRTLRGLDRESISDYRLVVRAADRGSPPQSADAIVKVKILDEDDNAPKFSHLFHAEVHEDLEVGSPILLISATDPDGYENHTFSIDNEADTPFSIDTHTGQISLREPLDREKNSSYRLRVRVSDGTWAVQTGAAIDILDINDNAPLFEKNRYVFIVNKSQVNQSIGMVHAGDADEGANGVVHYRFQQDIRCLSIDVVSGHLRLLSLPDRAEITATVIAQDNGVQPMTSSAVVTVVFAPKRGDSCEIAVTEDTAKGDILGKVDEYCDCANDVNAIRQFVTDESHVKVDYEGNFMIVGDFPRDADVTTDLVCELQNGSALIRQLKLELTQANERALQFAEKIFHSTVAENLAEGDLVGVVSVSHADVGPTGKLRYSIQAADDIPLRILRNGTILLAGILDYESQKRYIFNVTVIDRGQPSRNASAQVVVDLLDVDDSAPRFEENELVFAVNSASDVICPPVFDDDTSSADLQFFTKSPNTITTAVHGCIKINNTVPPIIDWIVSDHNQSVIAKVKLLDMIPTAPVIWDKNVTVSENAVEGTIVAAYESTIFANQNEQLSVDANEVKVAGGRGVHSQQLAIYGKSKFGRVVRSSTLTVTSSRVAPSPVFAESNYSFNISAPTPSDTVIHDFRMTVPADCHLELVSGNYGKAFCMSKGGSLTVCGPLEKPSYSILAEVVCGNRTTSRSQISVTVNPQGIEDVALVGFVRENLPTAVIGQLPQDHERKFTYHIGDKRLRETFSLSADGVLTTLKPLKRSVRSVYSIPIVAQPRTGRLSSTRFIVFVDEDAAGRTTVQKVNATVLLTDTTAEFDLDDIALGSPPKCQAINNDQYSVTTECHVTIEQPIDNEALSASINNSTVEVMLKALRTRPELESSMLQLVIYASSSGLAQLLTELQQAYADLTFYPIAIDVVRHRSTLLLAIKDRNQNVIAANDSRDILRSYFQKDEFPHALVESLRTSLCANVTCANGGVCRQLVLWNGQSRTFSGPKSIWSIPEGMGVARCECAVGFTGKWCDDVKTCDDVTCPEGKCTAGGDCVLECEKTCKNGVCTAGVCECVPGFAGTDCSLKVFGKAMERKYKKTKGNAKKQSKPQKTACSELNCEGGVCHLEHGRPSCHCAGGYEAHDCSYGSHVASMTKGFITLTPTDQLQTELALNYSPLANQEFCNGSQSISIDFRTRKSHGVIVALSYEAEFAVIEVSRPGLSMIASGVAVELLSSVLQYPDPLTTPANIGEPDDSFSLLGATPHQVRGYLSRFSQMTPCVRRFEKCIACGNTVAEEYIARGADFVKEVMNCPSYLEKLTGLDQLQASVDSVHIEFSDDSDSVMSL</sequence>
<dbReference type="Gene3D" id="3.40.50.720">
    <property type="entry name" value="NAD(P)-binding Rossmann-like Domain"/>
    <property type="match status" value="1"/>
</dbReference>
<dbReference type="OrthoDB" id="6252479at2759"/>
<feature type="domain" description="Cadherin" evidence="14">
    <location>
        <begin position="1842"/>
        <end position="1937"/>
    </location>
</feature>
<organism evidence="15 16">
    <name type="scientific">Ancylostoma ceylanicum</name>
    <dbReference type="NCBI Taxonomy" id="53326"/>
    <lineage>
        <taxon>Eukaryota</taxon>
        <taxon>Metazoa</taxon>
        <taxon>Ecdysozoa</taxon>
        <taxon>Nematoda</taxon>
        <taxon>Chromadorea</taxon>
        <taxon>Rhabditida</taxon>
        <taxon>Rhabditina</taxon>
        <taxon>Rhabditomorpha</taxon>
        <taxon>Strongyloidea</taxon>
        <taxon>Ancylostomatidae</taxon>
        <taxon>Ancylostomatinae</taxon>
        <taxon>Ancylostoma</taxon>
    </lineage>
</organism>
<protein>
    <recommendedName>
        <fullName evidence="14">Cadherin domain-containing protein</fullName>
    </recommendedName>
</protein>
<evidence type="ECO:0000256" key="4">
    <source>
        <dbReference type="ARBA" id="ARBA00022729"/>
    </source>
</evidence>
<dbReference type="InterPro" id="IPR020894">
    <property type="entry name" value="Cadherin_CS"/>
</dbReference>
<keyword evidence="4" id="KW-0732">Signal</keyword>
<evidence type="ECO:0000313" key="15">
    <source>
        <dbReference type="EMBL" id="EYC20752.1"/>
    </source>
</evidence>
<dbReference type="PROSITE" id="PS50268">
    <property type="entry name" value="CADHERIN_2"/>
    <property type="match status" value="18"/>
</dbReference>
<dbReference type="PANTHER" id="PTHR24026">
    <property type="entry name" value="FAT ATYPICAL CADHERIN-RELATED"/>
    <property type="match status" value="1"/>
</dbReference>
<evidence type="ECO:0000313" key="16">
    <source>
        <dbReference type="Proteomes" id="UP000024635"/>
    </source>
</evidence>
<dbReference type="CDD" id="cd11304">
    <property type="entry name" value="Cadherin_repeat"/>
    <property type="match status" value="18"/>
</dbReference>
<feature type="coiled-coil region" evidence="13">
    <location>
        <begin position="2405"/>
        <end position="2432"/>
    </location>
</feature>
<evidence type="ECO:0000256" key="13">
    <source>
        <dbReference type="SAM" id="Coils"/>
    </source>
</evidence>
<dbReference type="GO" id="GO:0048589">
    <property type="term" value="P:developmental growth"/>
    <property type="evidence" value="ECO:0007669"/>
    <property type="project" value="UniProtKB-ARBA"/>
</dbReference>
<keyword evidence="9" id="KW-0472">Membrane</keyword>
<dbReference type="GO" id="GO:0005886">
    <property type="term" value="C:plasma membrane"/>
    <property type="evidence" value="ECO:0007669"/>
    <property type="project" value="InterPro"/>
</dbReference>
<dbReference type="FunFam" id="2.60.40.60:FF:000092">
    <property type="entry name" value="Protocadherin 8"/>
    <property type="match status" value="1"/>
</dbReference>
<dbReference type="PROSITE" id="PS01186">
    <property type="entry name" value="EGF_2"/>
    <property type="match status" value="2"/>
</dbReference>
<dbReference type="PROSITE" id="PS00232">
    <property type="entry name" value="CADHERIN_1"/>
    <property type="match status" value="7"/>
</dbReference>
<feature type="domain" description="Cadherin" evidence="14">
    <location>
        <begin position="2039"/>
        <end position="2142"/>
    </location>
</feature>
<feature type="domain" description="Cadherin" evidence="14">
    <location>
        <begin position="2240"/>
        <end position="2327"/>
    </location>
</feature>
<dbReference type="SMART" id="SM00181">
    <property type="entry name" value="EGF"/>
    <property type="match status" value="3"/>
</dbReference>
<keyword evidence="7" id="KW-0130">Cell adhesion</keyword>
<evidence type="ECO:0000256" key="9">
    <source>
        <dbReference type="ARBA" id="ARBA00023136"/>
    </source>
</evidence>
<comment type="caution">
    <text evidence="15">The sequence shown here is derived from an EMBL/GenBank/DDBJ whole genome shotgun (WGS) entry which is preliminary data.</text>
</comment>
<reference evidence="16" key="1">
    <citation type="journal article" date="2015" name="Nat. Genet.">
        <title>The genome and transcriptome of the zoonotic hookworm Ancylostoma ceylanicum identify infection-specific gene families.</title>
        <authorList>
            <person name="Schwarz E.M."/>
            <person name="Hu Y."/>
            <person name="Antoshechkin I."/>
            <person name="Miller M.M."/>
            <person name="Sternberg P.W."/>
            <person name="Aroian R.V."/>
        </authorList>
    </citation>
    <scope>NUCLEOTIDE SEQUENCE</scope>
    <source>
        <strain evidence="16">HY135</strain>
    </source>
</reference>
<evidence type="ECO:0000256" key="1">
    <source>
        <dbReference type="ARBA" id="ARBA00004167"/>
    </source>
</evidence>
<feature type="domain" description="Cadherin" evidence="14">
    <location>
        <begin position="588"/>
        <end position="690"/>
    </location>
</feature>
<evidence type="ECO:0000256" key="5">
    <source>
        <dbReference type="ARBA" id="ARBA00022737"/>
    </source>
</evidence>
<evidence type="ECO:0000256" key="6">
    <source>
        <dbReference type="ARBA" id="ARBA00022837"/>
    </source>
</evidence>
<dbReference type="PRINTS" id="PR00205">
    <property type="entry name" value="CADHERIN"/>
</dbReference>
<dbReference type="FunFam" id="2.60.40.60:FF:000020">
    <property type="entry name" value="Dachsous cadherin-related 1b"/>
    <property type="match status" value="3"/>
</dbReference>
<dbReference type="GO" id="GO:0001736">
    <property type="term" value="P:establishment of planar polarity"/>
    <property type="evidence" value="ECO:0007669"/>
    <property type="project" value="UniProtKB-ARBA"/>
</dbReference>
<evidence type="ECO:0000256" key="12">
    <source>
        <dbReference type="PROSITE-ProRule" id="PRU00043"/>
    </source>
</evidence>
<keyword evidence="13" id="KW-0175">Coiled coil</keyword>
<dbReference type="EMBL" id="JARK01001357">
    <property type="protein sequence ID" value="EYC20752.1"/>
    <property type="molecule type" value="Genomic_DNA"/>
</dbReference>
<dbReference type="InterPro" id="IPR000742">
    <property type="entry name" value="EGF"/>
</dbReference>
<dbReference type="Gene3D" id="2.10.25.10">
    <property type="entry name" value="Laminin"/>
    <property type="match status" value="1"/>
</dbReference>
<keyword evidence="6 12" id="KW-0106">Calcium</keyword>
<dbReference type="GO" id="GO:0048513">
    <property type="term" value="P:animal organ development"/>
    <property type="evidence" value="ECO:0007669"/>
    <property type="project" value="UniProtKB-ARBA"/>
</dbReference>
<evidence type="ECO:0000259" key="14">
    <source>
        <dbReference type="PROSITE" id="PS50268"/>
    </source>
</evidence>
<feature type="domain" description="Cadherin" evidence="14">
    <location>
        <begin position="21"/>
        <end position="116"/>
    </location>
</feature>
<feature type="domain" description="Cadherin" evidence="14">
    <location>
        <begin position="1323"/>
        <end position="1426"/>
    </location>
</feature>
<feature type="domain" description="Cadherin" evidence="14">
    <location>
        <begin position="117"/>
        <end position="221"/>
    </location>
</feature>
<keyword evidence="8" id="KW-1133">Transmembrane helix</keyword>
<gene>
    <name evidence="15" type="primary">Acey_s0021.g405</name>
    <name evidence="15" type="ORF">Y032_0021g405</name>
</gene>
<dbReference type="Pfam" id="PF00028">
    <property type="entry name" value="Cadherin"/>
    <property type="match status" value="13"/>
</dbReference>
<keyword evidence="5" id="KW-0677">Repeat</keyword>
<dbReference type="FunFam" id="2.60.40.60:FF:000104">
    <property type="entry name" value="cadherin-23 isoform X1"/>
    <property type="match status" value="1"/>
</dbReference>
<feature type="domain" description="Cadherin" evidence="14">
    <location>
        <begin position="2430"/>
        <end position="2532"/>
    </location>
</feature>
<dbReference type="GO" id="GO:0005509">
    <property type="term" value="F:calcium ion binding"/>
    <property type="evidence" value="ECO:0007669"/>
    <property type="project" value="UniProtKB-UniRule"/>
</dbReference>
<evidence type="ECO:0000256" key="10">
    <source>
        <dbReference type="ARBA" id="ARBA00023157"/>
    </source>
</evidence>
<feature type="domain" description="Cadherin" evidence="14">
    <location>
        <begin position="691"/>
        <end position="788"/>
    </location>
</feature>
<feature type="domain" description="Cadherin" evidence="14">
    <location>
        <begin position="898"/>
        <end position="958"/>
    </location>
</feature>
<feature type="domain" description="Cadherin" evidence="14">
    <location>
        <begin position="233"/>
        <end position="325"/>
    </location>
</feature>
<evidence type="ECO:0000256" key="8">
    <source>
        <dbReference type="ARBA" id="ARBA00022989"/>
    </source>
</evidence>
<dbReference type="FunFam" id="2.60.40.60:FF:000039">
    <property type="entry name" value="FAT atypical cadherin 3"/>
    <property type="match status" value="1"/>
</dbReference>
<keyword evidence="2" id="KW-0245">EGF-like domain</keyword>
<dbReference type="Gene3D" id="2.60.40.60">
    <property type="entry name" value="Cadherins"/>
    <property type="match status" value="17"/>
</dbReference>
<dbReference type="InterPro" id="IPR015919">
    <property type="entry name" value="Cadherin-like_sf"/>
</dbReference>
<evidence type="ECO:0000256" key="2">
    <source>
        <dbReference type="ARBA" id="ARBA00022536"/>
    </source>
</evidence>
<dbReference type="GO" id="GO:0007163">
    <property type="term" value="P:establishment or maintenance of cell polarity"/>
    <property type="evidence" value="ECO:0007669"/>
    <property type="project" value="UniProtKB-ARBA"/>
</dbReference>
<feature type="domain" description="Cadherin" evidence="14">
    <location>
        <begin position="1938"/>
        <end position="2038"/>
    </location>
</feature>
<comment type="subcellular location">
    <subcellularLocation>
        <location evidence="1">Membrane</location>
        <topology evidence="1">Single-pass membrane protein</topology>
    </subcellularLocation>
</comment>
<dbReference type="GO" id="GO:0007411">
    <property type="term" value="P:axon guidance"/>
    <property type="evidence" value="ECO:0007669"/>
    <property type="project" value="UniProtKB-ARBA"/>
</dbReference>
<keyword evidence="10" id="KW-1015">Disulfide bond</keyword>
<feature type="domain" description="Cadherin" evidence="14">
    <location>
        <begin position="1532"/>
        <end position="1631"/>
    </location>
</feature>
<proteinExistence type="predicted"/>
<dbReference type="GO" id="GO:0007156">
    <property type="term" value="P:homophilic cell adhesion via plasma membrane adhesion molecules"/>
    <property type="evidence" value="ECO:0007669"/>
    <property type="project" value="InterPro"/>
</dbReference>
<dbReference type="InterPro" id="IPR002126">
    <property type="entry name" value="Cadherin-like_dom"/>
</dbReference>